<dbReference type="SUPFAM" id="SSF52540">
    <property type="entry name" value="P-loop containing nucleoside triphosphate hydrolases"/>
    <property type="match status" value="1"/>
</dbReference>
<dbReference type="GO" id="GO:0000731">
    <property type="term" value="P:DNA synthesis involved in DNA repair"/>
    <property type="evidence" value="ECO:0007669"/>
    <property type="project" value="TreeGrafter"/>
</dbReference>
<keyword evidence="6 9" id="KW-0547">Nucleotide-binding</keyword>
<evidence type="ECO:0000256" key="7">
    <source>
        <dbReference type="ARBA" id="ARBA00022840"/>
    </source>
</evidence>
<dbReference type="PANTHER" id="PTHR32182:SF0">
    <property type="entry name" value="DNA REPLICATION AND REPAIR PROTEIN RECF"/>
    <property type="match status" value="1"/>
</dbReference>
<dbReference type="Gene3D" id="3.40.50.300">
    <property type="entry name" value="P-loop containing nucleotide triphosphate hydrolases"/>
    <property type="match status" value="1"/>
</dbReference>
<organism evidence="11 12">
    <name type="scientific">Halovibrio salipaludis</name>
    <dbReference type="NCBI Taxonomy" id="2032626"/>
    <lineage>
        <taxon>Bacteria</taxon>
        <taxon>Pseudomonadati</taxon>
        <taxon>Pseudomonadota</taxon>
        <taxon>Gammaproteobacteria</taxon>
        <taxon>Oceanospirillales</taxon>
        <taxon>Halomonadaceae</taxon>
        <taxon>Halovibrio</taxon>
    </lineage>
</organism>
<dbReference type="GO" id="GO:0005524">
    <property type="term" value="F:ATP binding"/>
    <property type="evidence" value="ECO:0007669"/>
    <property type="project" value="UniProtKB-UniRule"/>
</dbReference>
<dbReference type="AlphaFoldDB" id="A0A2A2FB18"/>
<keyword evidence="9" id="KW-0742">SOS response</keyword>
<evidence type="ECO:0000256" key="6">
    <source>
        <dbReference type="ARBA" id="ARBA00022741"/>
    </source>
</evidence>
<sequence>MALSELHLHHFRNIGQQKLQFSSHLNLIHGANGSGKTSLLEAIYYLSTARSFRTSNHRRVVQEGSRSLTLFGVVTDPVRGSLRIGLEREPGDANGVRLQRNGEAVRSVSELARLLPVSVIEPGTFELVAGGPGNRRRFLDWLVFHVEHWFSGLWQEAQRALKQRNHLLRHGIIDQSSIGPWNARVAELGERLNQGRQAGFDRFCQEFEAIRTRSEAQWLRNVSLAFNPGWDSNNSLAAVVESNLEAEARAGFSLYGPNRADIRIRVGKQPAGEVLSRGQQRSLVVLMKLAQMRVLQSIGCEGICLLDDIHAELDGENQALLAGELLALNTQVFLTGITAPNEGALGHLMHKHEPAMFHVEHGRFTEQ</sequence>
<keyword evidence="7 9" id="KW-0067">ATP-binding</keyword>
<comment type="subcellular location">
    <subcellularLocation>
        <location evidence="1 9">Cytoplasm</location>
    </subcellularLocation>
</comment>
<evidence type="ECO:0000256" key="2">
    <source>
        <dbReference type="ARBA" id="ARBA00008016"/>
    </source>
</evidence>
<dbReference type="PANTHER" id="PTHR32182">
    <property type="entry name" value="DNA REPLICATION AND REPAIR PROTEIN RECF"/>
    <property type="match status" value="1"/>
</dbReference>
<dbReference type="Gene3D" id="1.20.1050.90">
    <property type="entry name" value="RecF/RecN/SMC, N-terminal domain"/>
    <property type="match status" value="1"/>
</dbReference>
<dbReference type="InterPro" id="IPR042174">
    <property type="entry name" value="RecF_2"/>
</dbReference>
<dbReference type="GO" id="GO:0006302">
    <property type="term" value="P:double-strand break repair"/>
    <property type="evidence" value="ECO:0007669"/>
    <property type="project" value="TreeGrafter"/>
</dbReference>
<keyword evidence="9" id="KW-0227">DNA damage</keyword>
<comment type="similarity">
    <text evidence="2 9">Belongs to the RecF family.</text>
</comment>
<keyword evidence="5 9" id="KW-0235">DNA replication</keyword>
<keyword evidence="8 9" id="KW-0238">DNA-binding</keyword>
<comment type="function">
    <text evidence="9">The RecF protein is involved in DNA metabolism; it is required for DNA replication and normal SOS inducibility. RecF binds preferentially to single-stranded, linear DNA. It also seems to bind ATP.</text>
</comment>
<name>A0A2A2FB18_9GAMM</name>
<dbReference type="InterPro" id="IPR018078">
    <property type="entry name" value="DNA-binding_RecF_CS"/>
</dbReference>
<dbReference type="GO" id="GO:0006260">
    <property type="term" value="P:DNA replication"/>
    <property type="evidence" value="ECO:0007669"/>
    <property type="project" value="UniProtKB-UniRule"/>
</dbReference>
<dbReference type="HAMAP" id="MF_00365">
    <property type="entry name" value="RecF"/>
    <property type="match status" value="1"/>
</dbReference>
<evidence type="ECO:0000256" key="8">
    <source>
        <dbReference type="ARBA" id="ARBA00023125"/>
    </source>
</evidence>
<dbReference type="GO" id="GO:0009432">
    <property type="term" value="P:SOS response"/>
    <property type="evidence" value="ECO:0007669"/>
    <property type="project" value="UniProtKB-UniRule"/>
</dbReference>
<evidence type="ECO:0000313" key="12">
    <source>
        <dbReference type="Proteomes" id="UP000218896"/>
    </source>
</evidence>
<dbReference type="InterPro" id="IPR003395">
    <property type="entry name" value="RecF/RecN/SMC_N"/>
</dbReference>
<dbReference type="InterPro" id="IPR001238">
    <property type="entry name" value="DNA-binding_RecF"/>
</dbReference>
<dbReference type="NCBIfam" id="TIGR00611">
    <property type="entry name" value="recf"/>
    <property type="match status" value="1"/>
</dbReference>
<keyword evidence="12" id="KW-1185">Reference proteome</keyword>
<proteinExistence type="inferred from homology"/>
<evidence type="ECO:0000256" key="4">
    <source>
        <dbReference type="ARBA" id="ARBA00022490"/>
    </source>
</evidence>
<dbReference type="Pfam" id="PF02463">
    <property type="entry name" value="SMC_N"/>
    <property type="match status" value="1"/>
</dbReference>
<comment type="caution">
    <text evidence="11">The sequence shown here is derived from an EMBL/GenBank/DDBJ whole genome shotgun (WGS) entry which is preliminary data.</text>
</comment>
<accession>A0A2A2FB18</accession>
<feature type="binding site" evidence="9">
    <location>
        <begin position="30"/>
        <end position="37"/>
    </location>
    <ligand>
        <name>ATP</name>
        <dbReference type="ChEBI" id="CHEBI:30616"/>
    </ligand>
</feature>
<keyword evidence="4 9" id="KW-0963">Cytoplasm</keyword>
<dbReference type="PROSITE" id="PS00617">
    <property type="entry name" value="RECF_1"/>
    <property type="match status" value="1"/>
</dbReference>
<dbReference type="Proteomes" id="UP000218896">
    <property type="component" value="Unassembled WGS sequence"/>
</dbReference>
<dbReference type="InterPro" id="IPR027417">
    <property type="entry name" value="P-loop_NTPase"/>
</dbReference>
<protein>
    <recommendedName>
        <fullName evidence="3 9">DNA replication and repair protein RecF</fullName>
    </recommendedName>
</protein>
<evidence type="ECO:0000259" key="10">
    <source>
        <dbReference type="Pfam" id="PF02463"/>
    </source>
</evidence>
<feature type="domain" description="RecF/RecN/SMC N-terminal" evidence="10">
    <location>
        <begin position="3"/>
        <end position="338"/>
    </location>
</feature>
<keyword evidence="9" id="KW-0234">DNA repair</keyword>
<dbReference type="GO" id="GO:0005737">
    <property type="term" value="C:cytoplasm"/>
    <property type="evidence" value="ECO:0007669"/>
    <property type="project" value="UniProtKB-SubCell"/>
</dbReference>
<evidence type="ECO:0000256" key="3">
    <source>
        <dbReference type="ARBA" id="ARBA00020170"/>
    </source>
</evidence>
<reference evidence="11 12" key="1">
    <citation type="submission" date="2017-08" db="EMBL/GenBank/DDBJ databases">
        <title>Halovibrio sewagensis sp. nov., isolated from wastewater of high salinity.</title>
        <authorList>
            <person name="Dong X."/>
            <person name="Zhang G."/>
        </authorList>
    </citation>
    <scope>NUCLEOTIDE SEQUENCE [LARGE SCALE GENOMIC DNA]</scope>
    <source>
        <strain evidence="11 12">YL5-2</strain>
    </source>
</reference>
<dbReference type="RefSeq" id="WP_095616128.1">
    <property type="nucleotide sequence ID" value="NZ_NSKD01000001.1"/>
</dbReference>
<dbReference type="OrthoDB" id="9803889at2"/>
<evidence type="ECO:0000256" key="5">
    <source>
        <dbReference type="ARBA" id="ARBA00022705"/>
    </source>
</evidence>
<evidence type="ECO:0000256" key="1">
    <source>
        <dbReference type="ARBA" id="ARBA00004496"/>
    </source>
</evidence>
<evidence type="ECO:0000313" key="11">
    <source>
        <dbReference type="EMBL" id="PAU82030.1"/>
    </source>
</evidence>
<gene>
    <name evidence="9" type="primary">recF</name>
    <name evidence="11" type="ORF">CK501_02450</name>
</gene>
<dbReference type="GO" id="GO:0003697">
    <property type="term" value="F:single-stranded DNA binding"/>
    <property type="evidence" value="ECO:0007669"/>
    <property type="project" value="UniProtKB-UniRule"/>
</dbReference>
<dbReference type="EMBL" id="NSKD01000001">
    <property type="protein sequence ID" value="PAU82030.1"/>
    <property type="molecule type" value="Genomic_DNA"/>
</dbReference>
<evidence type="ECO:0000256" key="9">
    <source>
        <dbReference type="HAMAP-Rule" id="MF_00365"/>
    </source>
</evidence>